<evidence type="ECO:0000256" key="1">
    <source>
        <dbReference type="ARBA" id="ARBA00018370"/>
    </source>
</evidence>
<evidence type="ECO:0000259" key="11">
    <source>
        <dbReference type="PROSITE" id="PS50198"/>
    </source>
</evidence>
<dbReference type="RefSeq" id="WP_190261996.1">
    <property type="nucleotide sequence ID" value="NZ_CP053923.1"/>
</dbReference>
<feature type="chain" id="PRO_5028839054" description="Parvulin-like PPIase" evidence="10">
    <location>
        <begin position="34"/>
        <end position="451"/>
    </location>
</feature>
<evidence type="ECO:0000256" key="10">
    <source>
        <dbReference type="SAM" id="SignalP"/>
    </source>
</evidence>
<dbReference type="PROSITE" id="PS50198">
    <property type="entry name" value="PPIC_PPIASE_2"/>
    <property type="match status" value="2"/>
</dbReference>
<gene>
    <name evidence="12" type="ORF">HQ394_03205</name>
</gene>
<keyword evidence="3" id="KW-0574">Periplasm</keyword>
<proteinExistence type="predicted"/>
<keyword evidence="2 10" id="KW-0732">Signal</keyword>
<dbReference type="InterPro" id="IPR046357">
    <property type="entry name" value="PPIase_dom_sf"/>
</dbReference>
<evidence type="ECO:0000256" key="6">
    <source>
        <dbReference type="ARBA" id="ARBA00023235"/>
    </source>
</evidence>
<name>A0A7H1MYM1_9PROT</name>
<dbReference type="PANTHER" id="PTHR47637:SF1">
    <property type="entry name" value="CHAPERONE SURA"/>
    <property type="match status" value="1"/>
</dbReference>
<dbReference type="InterPro" id="IPR000297">
    <property type="entry name" value="PPIase_PpiC"/>
</dbReference>
<keyword evidence="6 9" id="KW-0413">Isomerase</keyword>
<organism evidence="12 13">
    <name type="scientific">Defluviicoccus vanus</name>
    <dbReference type="NCBI Taxonomy" id="111831"/>
    <lineage>
        <taxon>Bacteria</taxon>
        <taxon>Pseudomonadati</taxon>
        <taxon>Pseudomonadota</taxon>
        <taxon>Alphaproteobacteria</taxon>
        <taxon>Rhodospirillales</taxon>
        <taxon>Rhodospirillaceae</taxon>
        <taxon>Defluviicoccus</taxon>
    </lineage>
</organism>
<dbReference type="PANTHER" id="PTHR47637">
    <property type="entry name" value="CHAPERONE SURA"/>
    <property type="match status" value="1"/>
</dbReference>
<dbReference type="Proteomes" id="UP000516369">
    <property type="component" value="Chromosome"/>
</dbReference>
<evidence type="ECO:0000313" key="13">
    <source>
        <dbReference type="Proteomes" id="UP000516369"/>
    </source>
</evidence>
<evidence type="ECO:0000256" key="8">
    <source>
        <dbReference type="ARBA" id="ARBA00031484"/>
    </source>
</evidence>
<evidence type="ECO:0000256" key="3">
    <source>
        <dbReference type="ARBA" id="ARBA00022764"/>
    </source>
</evidence>
<dbReference type="SUPFAM" id="SSF109998">
    <property type="entry name" value="Triger factor/SurA peptide-binding domain-like"/>
    <property type="match status" value="1"/>
</dbReference>
<sequence length="451" mass="48954">MPFSKWLVMTLKSYATVLFTLIALFAFSPLARAADATAPSAPSVPNTPSTPSTAGGGQAIAAIVNDDVISVRDLQNRLDLVMATSNIGNTPEARQKITPEVLRMLIDERLKRQEATRLNITVTPQDMEQGLSDIGQQLNIPAGKIPEYLQARGAAMPALLSQLESEIAWIKAIGKLASDRSSISEEEVAEEIKRLELTAGGNEYHMAEIFLPIEDDAGEAQAMDLANRIVNESRSGASFAQLARSFSQSSSAEEGGDLGWVRQGQLGPRLDAVMQNMRNGEISPPIRTETGVYILQLTERRTAPGIGLGPTAVRLSQMTLPLAVPATQAQVDEQLLKARDLRGTVSDCAAFSARGKEIGASMSGDLGRIDLDKLPPQIRQIIAPLSVGQVSEPTRTADGVVVLMLCERENMQVSQELRASVQRRLFEQRMSAISRQTMRDLRRTALLDIRS</sequence>
<dbReference type="Pfam" id="PF09312">
    <property type="entry name" value="SurA_N"/>
    <property type="match status" value="1"/>
</dbReference>
<dbReference type="KEGG" id="dvn:HQ394_03205"/>
<keyword evidence="5" id="KW-0143">Chaperone</keyword>
<evidence type="ECO:0000256" key="9">
    <source>
        <dbReference type="PROSITE-ProRule" id="PRU00278"/>
    </source>
</evidence>
<evidence type="ECO:0000256" key="7">
    <source>
        <dbReference type="ARBA" id="ARBA00030642"/>
    </source>
</evidence>
<evidence type="ECO:0000256" key="4">
    <source>
        <dbReference type="ARBA" id="ARBA00023110"/>
    </source>
</evidence>
<dbReference type="PROSITE" id="PS01096">
    <property type="entry name" value="PPIC_PPIASE_1"/>
    <property type="match status" value="1"/>
</dbReference>
<evidence type="ECO:0000256" key="2">
    <source>
        <dbReference type="ARBA" id="ARBA00022729"/>
    </source>
</evidence>
<dbReference type="Pfam" id="PF00639">
    <property type="entry name" value="Rotamase"/>
    <property type="match status" value="2"/>
</dbReference>
<feature type="signal peptide" evidence="10">
    <location>
        <begin position="1"/>
        <end position="33"/>
    </location>
</feature>
<evidence type="ECO:0000256" key="5">
    <source>
        <dbReference type="ARBA" id="ARBA00023186"/>
    </source>
</evidence>
<dbReference type="InterPro" id="IPR023058">
    <property type="entry name" value="PPIase_PpiC_CS"/>
</dbReference>
<accession>A0A7H1MYM1</accession>
<dbReference type="EMBL" id="CP053923">
    <property type="protein sequence ID" value="QNT68557.1"/>
    <property type="molecule type" value="Genomic_DNA"/>
</dbReference>
<feature type="domain" description="PpiC" evidence="11">
    <location>
        <begin position="310"/>
        <end position="407"/>
    </location>
</feature>
<keyword evidence="4 9" id="KW-0697">Rotamase</keyword>
<protein>
    <recommendedName>
        <fullName evidence="1">Parvulin-like PPIase</fullName>
    </recommendedName>
    <alternativeName>
        <fullName evidence="7">Peptidyl-prolyl cis-trans isomerase plp</fullName>
    </alternativeName>
    <alternativeName>
        <fullName evidence="8">Rotamase plp</fullName>
    </alternativeName>
</protein>
<dbReference type="Gene3D" id="3.10.50.40">
    <property type="match status" value="2"/>
</dbReference>
<dbReference type="GO" id="GO:0003755">
    <property type="term" value="F:peptidyl-prolyl cis-trans isomerase activity"/>
    <property type="evidence" value="ECO:0007669"/>
    <property type="project" value="UniProtKB-KW"/>
</dbReference>
<dbReference type="InterPro" id="IPR015391">
    <property type="entry name" value="SurA_N"/>
</dbReference>
<keyword evidence="13" id="KW-1185">Reference proteome</keyword>
<dbReference type="Gene3D" id="1.10.4030.10">
    <property type="entry name" value="Porin chaperone SurA, peptide-binding domain"/>
    <property type="match status" value="1"/>
</dbReference>
<feature type="domain" description="PpiC" evidence="11">
    <location>
        <begin position="201"/>
        <end position="299"/>
    </location>
</feature>
<evidence type="ECO:0000313" key="12">
    <source>
        <dbReference type="EMBL" id="QNT68557.1"/>
    </source>
</evidence>
<dbReference type="InterPro" id="IPR027304">
    <property type="entry name" value="Trigger_fact/SurA_dom_sf"/>
</dbReference>
<reference evidence="12 13" key="1">
    <citation type="submission" date="2020-05" db="EMBL/GenBank/DDBJ databases">
        <title>Complete closed genome sequence of Defluviicoccus vanus.</title>
        <authorList>
            <person name="Bessarab I."/>
            <person name="Arumugam K."/>
            <person name="Maszenan A.M."/>
            <person name="Seviour R.J."/>
            <person name="Williams R.B."/>
        </authorList>
    </citation>
    <scope>NUCLEOTIDE SEQUENCE [LARGE SCALE GENOMIC DNA]</scope>
    <source>
        <strain evidence="12 13">Ben 114</strain>
    </source>
</reference>
<dbReference type="SUPFAM" id="SSF54534">
    <property type="entry name" value="FKBP-like"/>
    <property type="match status" value="2"/>
</dbReference>
<dbReference type="InterPro" id="IPR050280">
    <property type="entry name" value="OMP_Chaperone_SurA"/>
</dbReference>
<dbReference type="AlphaFoldDB" id="A0A7H1MYM1"/>